<dbReference type="Proteomes" id="UP000013782">
    <property type="component" value="Unassembled WGS sequence"/>
</dbReference>
<proteinExistence type="predicted"/>
<protein>
    <recommendedName>
        <fullName evidence="4">Bacterial bifunctional deaminase-reductase C-terminal domain-containing protein</fullName>
    </recommendedName>
</protein>
<dbReference type="Gene3D" id="3.40.430.10">
    <property type="entry name" value="Dihydrofolate Reductase, subunit A"/>
    <property type="match status" value="1"/>
</dbReference>
<comment type="pathway">
    <text evidence="1">Cofactor biosynthesis; riboflavin biosynthesis.</text>
</comment>
<evidence type="ECO:0000256" key="1">
    <source>
        <dbReference type="ARBA" id="ARBA00005104"/>
    </source>
</evidence>
<dbReference type="HOGENOM" id="CLU_073038_1_0_9"/>
<keyword evidence="2" id="KW-0521">NADP</keyword>
<dbReference type="GO" id="GO:0009231">
    <property type="term" value="P:riboflavin biosynthetic process"/>
    <property type="evidence" value="ECO:0007669"/>
    <property type="project" value="InterPro"/>
</dbReference>
<accession>R2RYQ8</accession>
<dbReference type="OrthoDB" id="9800865at2"/>
<keyword evidence="3" id="KW-0560">Oxidoreductase</keyword>
<dbReference type="PANTHER" id="PTHR38011:SF7">
    <property type="entry name" value="2,5-DIAMINO-6-RIBOSYLAMINO-4(3H)-PYRIMIDINONE 5'-PHOSPHATE REDUCTASE"/>
    <property type="match status" value="1"/>
</dbReference>
<dbReference type="InterPro" id="IPR002734">
    <property type="entry name" value="RibDG_C"/>
</dbReference>
<comment type="caution">
    <text evidence="5">The sequence shown here is derived from an EMBL/GenBank/DDBJ whole genome shotgun (WGS) entry which is preliminary data.</text>
</comment>
<dbReference type="PATRIC" id="fig|1158607.3.peg.4200"/>
<dbReference type="InterPro" id="IPR024072">
    <property type="entry name" value="DHFR-like_dom_sf"/>
</dbReference>
<feature type="domain" description="Bacterial bifunctional deaminase-reductase C-terminal" evidence="4">
    <location>
        <begin position="4"/>
        <end position="224"/>
    </location>
</feature>
<gene>
    <name evidence="5" type="ORF">UAU_04223</name>
</gene>
<dbReference type="RefSeq" id="WP_010759167.1">
    <property type="nucleotide sequence ID" value="NZ_ASWD01000003.1"/>
</dbReference>
<name>R2RYQ8_9ENTE</name>
<dbReference type="GO" id="GO:0008703">
    <property type="term" value="F:5-amino-6-(5-phosphoribosylamino)uracil reductase activity"/>
    <property type="evidence" value="ECO:0007669"/>
    <property type="project" value="InterPro"/>
</dbReference>
<dbReference type="AlphaFoldDB" id="R2RYQ8"/>
<evidence type="ECO:0000256" key="2">
    <source>
        <dbReference type="ARBA" id="ARBA00022857"/>
    </source>
</evidence>
<evidence type="ECO:0000313" key="6">
    <source>
        <dbReference type="Proteomes" id="UP000013782"/>
    </source>
</evidence>
<organism evidence="5 6">
    <name type="scientific">Enterococcus pallens ATCC BAA-351</name>
    <dbReference type="NCBI Taxonomy" id="1158607"/>
    <lineage>
        <taxon>Bacteria</taxon>
        <taxon>Bacillati</taxon>
        <taxon>Bacillota</taxon>
        <taxon>Bacilli</taxon>
        <taxon>Lactobacillales</taxon>
        <taxon>Enterococcaceae</taxon>
        <taxon>Enterococcus</taxon>
    </lineage>
</organism>
<evidence type="ECO:0000259" key="4">
    <source>
        <dbReference type="Pfam" id="PF01872"/>
    </source>
</evidence>
<sequence>MNRPYIFCHMITSIDGKIDGTHKSFSERGKNALDFYNIAFGKEAYYATDGWLSGRATSEAAFTKGKAPKLDRLDANVPAGDYIVETDHKYYVSIDTAGKLGWETNRVQYRDTEAHIIEVLTEKASEAYKAFLRQLNISYVIAGEKELDIDLLLNKLKEKFGIQTLMLGGGGVLNWSFIQAGVCDEVSMLIAPFADGSSETHAIFQTKEGVSQDIPVAFSLENVEERENNGVWLRYKVKNPV</sequence>
<dbReference type="eggNOG" id="COG1985">
    <property type="taxonomic scope" value="Bacteria"/>
</dbReference>
<evidence type="ECO:0000313" key="5">
    <source>
        <dbReference type="EMBL" id="EOH88405.1"/>
    </source>
</evidence>
<dbReference type="SUPFAM" id="SSF53597">
    <property type="entry name" value="Dihydrofolate reductase-like"/>
    <property type="match status" value="1"/>
</dbReference>
<evidence type="ECO:0000256" key="3">
    <source>
        <dbReference type="ARBA" id="ARBA00023002"/>
    </source>
</evidence>
<dbReference type="Pfam" id="PF01872">
    <property type="entry name" value="RibD_C"/>
    <property type="match status" value="1"/>
</dbReference>
<dbReference type="PANTHER" id="PTHR38011">
    <property type="entry name" value="DIHYDROFOLATE REDUCTASE FAMILY PROTEIN (AFU_ORTHOLOGUE AFUA_8G06820)"/>
    <property type="match status" value="1"/>
</dbReference>
<reference evidence="5 6" key="1">
    <citation type="submission" date="2013-02" db="EMBL/GenBank/DDBJ databases">
        <title>The Genome Sequence of Enterococcus pallens BAA-351.</title>
        <authorList>
            <consortium name="The Broad Institute Genome Sequencing Platform"/>
            <consortium name="The Broad Institute Genome Sequencing Center for Infectious Disease"/>
            <person name="Earl A.M."/>
            <person name="Gilmore M.S."/>
            <person name="Lebreton F."/>
            <person name="Walker B."/>
            <person name="Young S.K."/>
            <person name="Zeng Q."/>
            <person name="Gargeya S."/>
            <person name="Fitzgerald M."/>
            <person name="Haas B."/>
            <person name="Abouelleil A."/>
            <person name="Alvarado L."/>
            <person name="Arachchi H.M."/>
            <person name="Berlin A.M."/>
            <person name="Chapman S.B."/>
            <person name="Dewar J."/>
            <person name="Goldberg J."/>
            <person name="Griggs A."/>
            <person name="Gujja S."/>
            <person name="Hansen M."/>
            <person name="Howarth C."/>
            <person name="Imamovic A."/>
            <person name="Larimer J."/>
            <person name="McCowan C."/>
            <person name="Murphy C."/>
            <person name="Neiman D."/>
            <person name="Pearson M."/>
            <person name="Priest M."/>
            <person name="Roberts A."/>
            <person name="Saif S."/>
            <person name="Shea T."/>
            <person name="Sisk P."/>
            <person name="Sykes S."/>
            <person name="Wortman J."/>
            <person name="Nusbaum C."/>
            <person name="Birren B."/>
        </authorList>
    </citation>
    <scope>NUCLEOTIDE SEQUENCE [LARGE SCALE GENOMIC DNA]</scope>
    <source>
        <strain evidence="5 6">ATCC BAA-351</strain>
    </source>
</reference>
<dbReference type="STRING" id="160454.RV10_GL002698"/>
<keyword evidence="6" id="KW-1185">Reference proteome</keyword>
<dbReference type="EMBL" id="AJAQ01000045">
    <property type="protein sequence ID" value="EOH88405.1"/>
    <property type="molecule type" value="Genomic_DNA"/>
</dbReference>
<dbReference type="InterPro" id="IPR050765">
    <property type="entry name" value="Riboflavin_Biosynth_HTPR"/>
</dbReference>